<protein>
    <recommendedName>
        <fullName evidence="2">Fibrinogen C-terminal domain-containing protein</fullName>
    </recommendedName>
</protein>
<name>A0AAE0YS58_9GAST</name>
<dbReference type="Gene3D" id="3.90.215.10">
    <property type="entry name" value="Gamma Fibrinogen, chain A, domain 1"/>
    <property type="match status" value="1"/>
</dbReference>
<dbReference type="CDD" id="cd00087">
    <property type="entry name" value="FReD"/>
    <property type="match status" value="1"/>
</dbReference>
<dbReference type="PANTHER" id="PTHR19143:SF458">
    <property type="entry name" value="FIBRINOGEN C-TERMINAL DOMAIN-CONTAINING PROTEIN-RELATED"/>
    <property type="match status" value="1"/>
</dbReference>
<keyword evidence="4" id="KW-1185">Reference proteome</keyword>
<dbReference type="PROSITE" id="PS51406">
    <property type="entry name" value="FIBRINOGEN_C_2"/>
    <property type="match status" value="1"/>
</dbReference>
<feature type="chain" id="PRO_5042269149" description="Fibrinogen C-terminal domain-containing protein" evidence="1">
    <location>
        <begin position="29"/>
        <end position="514"/>
    </location>
</feature>
<keyword evidence="1" id="KW-0732">Signal</keyword>
<dbReference type="GO" id="GO:0005615">
    <property type="term" value="C:extracellular space"/>
    <property type="evidence" value="ECO:0007669"/>
    <property type="project" value="TreeGrafter"/>
</dbReference>
<proteinExistence type="predicted"/>
<dbReference type="SMART" id="SM00186">
    <property type="entry name" value="FBG"/>
    <property type="match status" value="1"/>
</dbReference>
<evidence type="ECO:0000259" key="2">
    <source>
        <dbReference type="PROSITE" id="PS51406"/>
    </source>
</evidence>
<evidence type="ECO:0000256" key="1">
    <source>
        <dbReference type="SAM" id="SignalP"/>
    </source>
</evidence>
<gene>
    <name evidence="3" type="ORF">RRG08_015374</name>
</gene>
<accession>A0AAE0YS58</accession>
<dbReference type="PANTHER" id="PTHR19143">
    <property type="entry name" value="FIBRINOGEN/TENASCIN/ANGIOPOEITIN"/>
    <property type="match status" value="1"/>
</dbReference>
<dbReference type="InterPro" id="IPR050373">
    <property type="entry name" value="Fibrinogen_C-term_domain"/>
</dbReference>
<dbReference type="InterPro" id="IPR036056">
    <property type="entry name" value="Fibrinogen-like_C"/>
</dbReference>
<evidence type="ECO:0000313" key="4">
    <source>
        <dbReference type="Proteomes" id="UP001283361"/>
    </source>
</evidence>
<dbReference type="Proteomes" id="UP001283361">
    <property type="component" value="Unassembled WGS sequence"/>
</dbReference>
<dbReference type="InterPro" id="IPR002181">
    <property type="entry name" value="Fibrinogen_a/b/g_C_dom"/>
</dbReference>
<sequence>MLSSPRNMFNTIALLVLFFSPMMLETSGLEVSLDRSFLPHKEGAPCSQLVCRVTGNSASVKSVTMSKVKVNGDPSELLAVTADAPEMDISVDTIRGNGTLRDNSAILYVDLSNVSSCQSEYVTCEISYTTESGQSEQAFSIAGPGKPSRFTATTQTHRETLLPVQEARPIRYKTGSPFLSELWFLGEKITKVEGKFETLSDRLDRRLSQNIDAVQSRAGTLENSVLERVSSVETDFSSRVSRLEDRVSSILLSESPDTSSDVAQSLADMERRLKDMRTELDGMNQSRAVYHGDQNQEEQPVLCERGMGFDVTKSYPAYITMPHKTINRQILCDTHTDGGGWIIFQRRTKGDLDFYRNWTSYKNGFGSIDGDFWLGNDVIHKLTDEHPYELRVDMRYQSKGWFAEYSSFRIDDESNKYRLHLGSPSGPAQNGKTDLSYHKNGDFSTFDRDNDLSSANCAVNCHGAWWYKDCRYTTLNGLWDDTSAKGVYWYTGSVRLYPYFTEMKIRKVKTGNTD</sequence>
<reference evidence="3" key="1">
    <citation type="journal article" date="2023" name="G3 (Bethesda)">
        <title>A reference genome for the long-term kleptoplast-retaining sea slug Elysia crispata morphotype clarki.</title>
        <authorList>
            <person name="Eastman K.E."/>
            <person name="Pendleton A.L."/>
            <person name="Shaikh M.A."/>
            <person name="Suttiyut T."/>
            <person name="Ogas R."/>
            <person name="Tomko P."/>
            <person name="Gavelis G."/>
            <person name="Widhalm J.R."/>
            <person name="Wisecaver J.H."/>
        </authorList>
    </citation>
    <scope>NUCLEOTIDE SEQUENCE</scope>
    <source>
        <strain evidence="3">ECLA1</strain>
    </source>
</reference>
<feature type="domain" description="Fibrinogen C-terminal" evidence="2">
    <location>
        <begin position="294"/>
        <end position="509"/>
    </location>
</feature>
<organism evidence="3 4">
    <name type="scientific">Elysia crispata</name>
    <name type="common">lettuce slug</name>
    <dbReference type="NCBI Taxonomy" id="231223"/>
    <lineage>
        <taxon>Eukaryota</taxon>
        <taxon>Metazoa</taxon>
        <taxon>Spiralia</taxon>
        <taxon>Lophotrochozoa</taxon>
        <taxon>Mollusca</taxon>
        <taxon>Gastropoda</taxon>
        <taxon>Heterobranchia</taxon>
        <taxon>Euthyneura</taxon>
        <taxon>Panpulmonata</taxon>
        <taxon>Sacoglossa</taxon>
        <taxon>Placobranchoidea</taxon>
        <taxon>Plakobranchidae</taxon>
        <taxon>Elysia</taxon>
    </lineage>
</organism>
<dbReference type="SUPFAM" id="SSF56496">
    <property type="entry name" value="Fibrinogen C-terminal domain-like"/>
    <property type="match status" value="1"/>
</dbReference>
<comment type="caution">
    <text evidence="3">The sequence shown here is derived from an EMBL/GenBank/DDBJ whole genome shotgun (WGS) entry which is preliminary data.</text>
</comment>
<dbReference type="AlphaFoldDB" id="A0AAE0YS58"/>
<dbReference type="EMBL" id="JAWDGP010005566">
    <property type="protein sequence ID" value="KAK3756065.1"/>
    <property type="molecule type" value="Genomic_DNA"/>
</dbReference>
<feature type="signal peptide" evidence="1">
    <location>
        <begin position="1"/>
        <end position="28"/>
    </location>
</feature>
<evidence type="ECO:0000313" key="3">
    <source>
        <dbReference type="EMBL" id="KAK3756065.1"/>
    </source>
</evidence>
<dbReference type="InterPro" id="IPR014716">
    <property type="entry name" value="Fibrinogen_a/b/g_C_1"/>
</dbReference>
<dbReference type="Pfam" id="PF00147">
    <property type="entry name" value="Fibrinogen_C"/>
    <property type="match status" value="1"/>
</dbReference>